<evidence type="ECO:0000256" key="5">
    <source>
        <dbReference type="ARBA" id="ARBA00022989"/>
    </source>
</evidence>
<keyword evidence="3" id="KW-0808">Transferase</keyword>
<dbReference type="InterPro" id="IPR029044">
    <property type="entry name" value="Nucleotide-diphossugar_trans"/>
</dbReference>
<evidence type="ECO:0000313" key="9">
    <source>
        <dbReference type="Proteomes" id="UP000573001"/>
    </source>
</evidence>
<evidence type="ECO:0000256" key="1">
    <source>
        <dbReference type="ARBA" id="ARBA00004141"/>
    </source>
</evidence>
<reference evidence="8 9" key="1">
    <citation type="submission" date="2020-05" db="EMBL/GenBank/DDBJ databases">
        <title>Genome Sequencing of Type Strains.</title>
        <authorList>
            <person name="Lemaire J.F."/>
            <person name="Inderbitzin P."/>
            <person name="Gregorio O.A."/>
            <person name="Collins S.B."/>
            <person name="Wespe N."/>
            <person name="Knight-Connoni V."/>
        </authorList>
    </citation>
    <scope>NUCLEOTIDE SEQUENCE [LARGE SCALE GENOMIC DNA]</scope>
    <source>
        <strain evidence="8 9">ATCC 19096</strain>
    </source>
</reference>
<name>A0ABX2MG53_9MICO</name>
<protein>
    <submittedName>
        <fullName evidence="8">Glycosyltransferase family 2 protein</fullName>
    </submittedName>
</protein>
<organism evidence="8 9">
    <name type="scientific">Curtobacterium pusillum</name>
    <dbReference type="NCBI Taxonomy" id="69373"/>
    <lineage>
        <taxon>Bacteria</taxon>
        <taxon>Bacillati</taxon>
        <taxon>Actinomycetota</taxon>
        <taxon>Actinomycetes</taxon>
        <taxon>Micrococcales</taxon>
        <taxon>Microbacteriaceae</taxon>
        <taxon>Curtobacterium</taxon>
    </lineage>
</organism>
<gene>
    <name evidence="8" type="ORF">HP507_12865</name>
</gene>
<feature type="transmembrane region" description="Helical" evidence="7">
    <location>
        <begin position="7"/>
        <end position="29"/>
    </location>
</feature>
<evidence type="ECO:0000313" key="8">
    <source>
        <dbReference type="EMBL" id="NUU14722.1"/>
    </source>
</evidence>
<evidence type="ECO:0000256" key="6">
    <source>
        <dbReference type="ARBA" id="ARBA00023136"/>
    </source>
</evidence>
<keyword evidence="5 7" id="KW-1133">Transmembrane helix</keyword>
<keyword evidence="6 7" id="KW-0472">Membrane</keyword>
<dbReference type="SUPFAM" id="SSF53448">
    <property type="entry name" value="Nucleotide-diphospho-sugar transferases"/>
    <property type="match status" value="1"/>
</dbReference>
<feature type="transmembrane region" description="Helical" evidence="7">
    <location>
        <begin position="321"/>
        <end position="347"/>
    </location>
</feature>
<dbReference type="Gene3D" id="3.90.550.10">
    <property type="entry name" value="Spore Coat Polysaccharide Biosynthesis Protein SpsA, Chain A"/>
    <property type="match status" value="1"/>
</dbReference>
<feature type="transmembrane region" description="Helical" evidence="7">
    <location>
        <begin position="359"/>
        <end position="376"/>
    </location>
</feature>
<comment type="subcellular location">
    <subcellularLocation>
        <location evidence="1">Membrane</location>
        <topology evidence="1">Multi-pass membrane protein</topology>
    </subcellularLocation>
</comment>
<dbReference type="Proteomes" id="UP000573001">
    <property type="component" value="Unassembled WGS sequence"/>
</dbReference>
<comment type="caution">
    <text evidence="8">The sequence shown here is derived from an EMBL/GenBank/DDBJ whole genome shotgun (WGS) entry which is preliminary data.</text>
</comment>
<keyword evidence="4 7" id="KW-0812">Transmembrane</keyword>
<keyword evidence="2" id="KW-0328">Glycosyltransferase</keyword>
<dbReference type="PANTHER" id="PTHR43867">
    <property type="entry name" value="CELLULOSE SYNTHASE CATALYTIC SUBUNIT A [UDP-FORMING]"/>
    <property type="match status" value="1"/>
</dbReference>
<proteinExistence type="predicted"/>
<dbReference type="PANTHER" id="PTHR43867:SF2">
    <property type="entry name" value="CELLULOSE SYNTHASE CATALYTIC SUBUNIT A [UDP-FORMING]"/>
    <property type="match status" value="1"/>
</dbReference>
<feature type="transmembrane region" description="Helical" evidence="7">
    <location>
        <begin position="396"/>
        <end position="418"/>
    </location>
</feature>
<dbReference type="EMBL" id="JABMCE010000083">
    <property type="protein sequence ID" value="NUU14722.1"/>
    <property type="molecule type" value="Genomic_DNA"/>
</dbReference>
<dbReference type="InterPro" id="IPR050321">
    <property type="entry name" value="Glycosyltr_2/OpgH_subfam"/>
</dbReference>
<evidence type="ECO:0000256" key="3">
    <source>
        <dbReference type="ARBA" id="ARBA00022679"/>
    </source>
</evidence>
<evidence type="ECO:0000256" key="2">
    <source>
        <dbReference type="ARBA" id="ARBA00022676"/>
    </source>
</evidence>
<evidence type="ECO:0000256" key="4">
    <source>
        <dbReference type="ARBA" id="ARBA00022692"/>
    </source>
</evidence>
<accession>A0ABX2MG53</accession>
<evidence type="ECO:0000256" key="7">
    <source>
        <dbReference type="SAM" id="Phobius"/>
    </source>
</evidence>
<sequence>MTLALLNALATAMAVAFIAYVAFILVPFLRHTPDPVADPEAFQFHFLVPCRDEDAVIGATITTARTRFPSAHLWVIDDASEDATRDIVLEAARTDPRIHLVARSLPDARRGKGDALNAAYRQLLESIGPGTDPDRVIVGVVDADGELDPDALPVVAGAFEDPRVGATQVTVWMKNRADPTPLPGRGRWRNRFGHWLVTMQDLEFRTVIAGMQSLRARTGTVGLGGNGQFARLSTLQRIAERNGTPWHGALLEDYELGLHVLLAGYRIRHVYDAHVSQEALPSLRRLITQRTRWAQGNIQCLRYTPRIIASPHFSTAGVLEAMYYLLLPYFQLIGIGAVVTLTVSSFLGPATEAPGPGQVAALFVFALLPFAVWGPVYRARCEPGRGGALSGVLLGIGLWAYVFYMYVCILRAFVRLALRRNGWSKTRRNAERVGRVRGSVAVER</sequence>
<dbReference type="Pfam" id="PF13641">
    <property type="entry name" value="Glyco_tranf_2_3"/>
    <property type="match status" value="1"/>
</dbReference>
<keyword evidence="9" id="KW-1185">Reference proteome</keyword>
<dbReference type="RefSeq" id="WP_175352188.1">
    <property type="nucleotide sequence ID" value="NZ_BAAAWQ010000001.1"/>
</dbReference>